<keyword evidence="2" id="KW-1185">Reference proteome</keyword>
<organism evidence="1 2">
    <name type="scientific">Protopolystoma xenopodis</name>
    <dbReference type="NCBI Taxonomy" id="117903"/>
    <lineage>
        <taxon>Eukaryota</taxon>
        <taxon>Metazoa</taxon>
        <taxon>Spiralia</taxon>
        <taxon>Lophotrochozoa</taxon>
        <taxon>Platyhelminthes</taxon>
        <taxon>Monogenea</taxon>
        <taxon>Polyopisthocotylea</taxon>
        <taxon>Polystomatidea</taxon>
        <taxon>Polystomatidae</taxon>
        <taxon>Protopolystoma</taxon>
    </lineage>
</organism>
<reference evidence="1" key="1">
    <citation type="submission" date="2018-11" db="EMBL/GenBank/DDBJ databases">
        <authorList>
            <consortium name="Pathogen Informatics"/>
        </authorList>
    </citation>
    <scope>NUCLEOTIDE SEQUENCE</scope>
</reference>
<dbReference type="Proteomes" id="UP000784294">
    <property type="component" value="Unassembled WGS sequence"/>
</dbReference>
<dbReference type="AlphaFoldDB" id="A0A3S5BK31"/>
<sequence>MPVVETRCLSSLYTSLPSKRSCLSHSNLVPTWNLSPYFMQTSSFKWRGYIAASLDCTSSMLDKPRGWACLQRRPFPHRSLSLGGSKEARSDQSQIHFQAVGNLLFLGINSQPNILTVQ</sequence>
<evidence type="ECO:0000313" key="1">
    <source>
        <dbReference type="EMBL" id="VEL27195.1"/>
    </source>
</evidence>
<dbReference type="EMBL" id="CAAALY010085572">
    <property type="protein sequence ID" value="VEL27195.1"/>
    <property type="molecule type" value="Genomic_DNA"/>
</dbReference>
<comment type="caution">
    <text evidence="1">The sequence shown here is derived from an EMBL/GenBank/DDBJ whole genome shotgun (WGS) entry which is preliminary data.</text>
</comment>
<protein>
    <submittedName>
        <fullName evidence="1">Uncharacterized protein</fullName>
    </submittedName>
</protein>
<name>A0A3S5BK31_9PLAT</name>
<evidence type="ECO:0000313" key="2">
    <source>
        <dbReference type="Proteomes" id="UP000784294"/>
    </source>
</evidence>
<accession>A0A3S5BK31</accession>
<proteinExistence type="predicted"/>
<gene>
    <name evidence="1" type="ORF">PXEA_LOCUS20635</name>
</gene>